<dbReference type="InterPro" id="IPR001789">
    <property type="entry name" value="Sig_transdc_resp-reg_receiver"/>
</dbReference>
<organism evidence="4 5">
    <name type="scientific">Arachidicoccus soli</name>
    <dbReference type="NCBI Taxonomy" id="2341117"/>
    <lineage>
        <taxon>Bacteria</taxon>
        <taxon>Pseudomonadati</taxon>
        <taxon>Bacteroidota</taxon>
        <taxon>Chitinophagia</taxon>
        <taxon>Chitinophagales</taxon>
        <taxon>Chitinophagaceae</taxon>
        <taxon>Arachidicoccus</taxon>
    </lineage>
</organism>
<keyword evidence="4" id="KW-0238">DNA-binding</keyword>
<dbReference type="GO" id="GO:0000156">
    <property type="term" value="F:phosphorelay response regulator activity"/>
    <property type="evidence" value="ECO:0007669"/>
    <property type="project" value="InterPro"/>
</dbReference>
<dbReference type="PANTHER" id="PTHR37299:SF1">
    <property type="entry name" value="STAGE 0 SPORULATION PROTEIN A HOMOLOG"/>
    <property type="match status" value="1"/>
</dbReference>
<sequence>MQAIAIDDEPLALQVIQQYAHRIDWLQIEAVFTDALEAKEYLKENSVDLIFLDIQMPEINGMQFFKNLEVKPEVVFTTAYSQYAVEGFNLNAVDYLVKPFEYERFLQASEKVRELIGFRQIKEIDEGFLLVKYNYQWQKIAYKNIDYIEALDDYIKINVFPRPFLIHMSMKVVAEKLPAEKFIRVHRSYIVSLEKVTGWNKNTISIKEKIIPISYTYQKQVQEILKTLMDESI</sequence>
<gene>
    <name evidence="4" type="ORF">D6B99_04750</name>
</gene>
<dbReference type="EMBL" id="CP032489">
    <property type="protein sequence ID" value="AYD46981.1"/>
    <property type="molecule type" value="Genomic_DNA"/>
</dbReference>
<dbReference type="KEGG" id="ark:D6B99_04750"/>
<evidence type="ECO:0000259" key="2">
    <source>
        <dbReference type="PROSITE" id="PS50110"/>
    </source>
</evidence>
<evidence type="ECO:0000256" key="1">
    <source>
        <dbReference type="PROSITE-ProRule" id="PRU00169"/>
    </source>
</evidence>
<dbReference type="InterPro" id="IPR007492">
    <property type="entry name" value="LytTR_DNA-bd_dom"/>
</dbReference>
<evidence type="ECO:0000313" key="5">
    <source>
        <dbReference type="Proteomes" id="UP000266118"/>
    </source>
</evidence>
<dbReference type="InterPro" id="IPR011006">
    <property type="entry name" value="CheY-like_superfamily"/>
</dbReference>
<feature type="modified residue" description="4-aspartylphosphate" evidence="1">
    <location>
        <position position="53"/>
    </location>
</feature>
<dbReference type="RefSeq" id="WP_119985606.1">
    <property type="nucleotide sequence ID" value="NZ_CP032489.1"/>
</dbReference>
<name>A0A386HNC9_9BACT</name>
<keyword evidence="5" id="KW-1185">Reference proteome</keyword>
<dbReference type="PROSITE" id="PS50930">
    <property type="entry name" value="HTH_LYTTR"/>
    <property type="match status" value="1"/>
</dbReference>
<dbReference type="SMART" id="SM00448">
    <property type="entry name" value="REC"/>
    <property type="match status" value="1"/>
</dbReference>
<dbReference type="PANTHER" id="PTHR37299">
    <property type="entry name" value="TRANSCRIPTIONAL REGULATOR-RELATED"/>
    <property type="match status" value="1"/>
</dbReference>
<dbReference type="AlphaFoldDB" id="A0A386HNC9"/>
<dbReference type="SMART" id="SM00850">
    <property type="entry name" value="LytTR"/>
    <property type="match status" value="1"/>
</dbReference>
<protein>
    <submittedName>
        <fullName evidence="4">DNA-binding response regulator</fullName>
    </submittedName>
</protein>
<dbReference type="Proteomes" id="UP000266118">
    <property type="component" value="Chromosome"/>
</dbReference>
<feature type="domain" description="HTH LytTR-type" evidence="3">
    <location>
        <begin position="129"/>
        <end position="227"/>
    </location>
</feature>
<dbReference type="Gene3D" id="3.40.50.2300">
    <property type="match status" value="1"/>
</dbReference>
<dbReference type="OrthoDB" id="1646880at2"/>
<accession>A0A386HNC9</accession>
<dbReference type="InterPro" id="IPR046947">
    <property type="entry name" value="LytR-like"/>
</dbReference>
<dbReference type="PROSITE" id="PS50110">
    <property type="entry name" value="RESPONSE_REGULATORY"/>
    <property type="match status" value="1"/>
</dbReference>
<dbReference type="Pfam" id="PF00072">
    <property type="entry name" value="Response_reg"/>
    <property type="match status" value="1"/>
</dbReference>
<dbReference type="Pfam" id="PF04397">
    <property type="entry name" value="LytTR"/>
    <property type="match status" value="1"/>
</dbReference>
<feature type="domain" description="Response regulatory" evidence="2">
    <location>
        <begin position="2"/>
        <end position="113"/>
    </location>
</feature>
<proteinExistence type="predicted"/>
<keyword evidence="1" id="KW-0597">Phosphoprotein</keyword>
<evidence type="ECO:0000259" key="3">
    <source>
        <dbReference type="PROSITE" id="PS50930"/>
    </source>
</evidence>
<dbReference type="SUPFAM" id="SSF52172">
    <property type="entry name" value="CheY-like"/>
    <property type="match status" value="1"/>
</dbReference>
<dbReference type="GO" id="GO:0003677">
    <property type="term" value="F:DNA binding"/>
    <property type="evidence" value="ECO:0007669"/>
    <property type="project" value="UniProtKB-KW"/>
</dbReference>
<dbReference type="Gene3D" id="2.40.50.1020">
    <property type="entry name" value="LytTr DNA-binding domain"/>
    <property type="match status" value="1"/>
</dbReference>
<evidence type="ECO:0000313" key="4">
    <source>
        <dbReference type="EMBL" id="AYD46981.1"/>
    </source>
</evidence>
<reference evidence="4 5" key="1">
    <citation type="submission" date="2018-09" db="EMBL/GenBank/DDBJ databases">
        <title>Arachidicoccus sp. nov., a bacterium isolated from soil.</title>
        <authorList>
            <person name="Weon H.-Y."/>
            <person name="Kwon S.-W."/>
            <person name="Lee S.A."/>
        </authorList>
    </citation>
    <scope>NUCLEOTIDE SEQUENCE [LARGE SCALE GENOMIC DNA]</scope>
    <source>
        <strain evidence="4 5">KIS59-12</strain>
    </source>
</reference>